<feature type="transmembrane region" description="Helical" evidence="1">
    <location>
        <begin position="60"/>
        <end position="84"/>
    </location>
</feature>
<reference evidence="2 3" key="1">
    <citation type="submission" date="2020-07" db="EMBL/GenBank/DDBJ databases">
        <title>Sequencing the genomes of 1000 actinobacteria strains.</title>
        <authorList>
            <person name="Klenk H.-P."/>
        </authorList>
    </citation>
    <scope>NUCLEOTIDE SEQUENCE [LARGE SCALE GENOMIC DNA]</scope>
    <source>
        <strain evidence="2 3">DSM 23141</strain>
    </source>
</reference>
<proteinExistence type="predicted"/>
<keyword evidence="1" id="KW-0472">Membrane</keyword>
<evidence type="ECO:0000313" key="2">
    <source>
        <dbReference type="EMBL" id="NYG98916.1"/>
    </source>
</evidence>
<protein>
    <submittedName>
        <fullName evidence="2">Uncharacterized protein</fullName>
    </submittedName>
</protein>
<evidence type="ECO:0000256" key="1">
    <source>
        <dbReference type="SAM" id="Phobius"/>
    </source>
</evidence>
<dbReference type="EMBL" id="JACBZY010000001">
    <property type="protein sequence ID" value="NYG98916.1"/>
    <property type="molecule type" value="Genomic_DNA"/>
</dbReference>
<keyword evidence="1" id="KW-1133">Transmembrane helix</keyword>
<dbReference type="Proteomes" id="UP000553888">
    <property type="component" value="Unassembled WGS sequence"/>
</dbReference>
<comment type="caution">
    <text evidence="2">The sequence shown here is derived from an EMBL/GenBank/DDBJ whole genome shotgun (WGS) entry which is preliminary data.</text>
</comment>
<dbReference type="RefSeq" id="WP_179566784.1">
    <property type="nucleotide sequence ID" value="NZ_JACBZY010000001.1"/>
</dbReference>
<name>A0A852Y7I0_9MICO</name>
<dbReference type="AlphaFoldDB" id="A0A852Y7I0"/>
<feature type="transmembrane region" description="Helical" evidence="1">
    <location>
        <begin position="96"/>
        <end position="116"/>
    </location>
</feature>
<accession>A0A852Y7I0</accession>
<sequence length="118" mass="12029">MTGEPARDSAEAERGHVRVVARIALIIGVIAFALGAVTVIDTIYQVQAQPDCEVYCGGLGLIPGTFVLMSWMFAAALSLPAGIYALTVRGARRAGVLALALAAVPVLVSVAAAVAASH</sequence>
<gene>
    <name evidence="2" type="ORF">BJ979_001542</name>
</gene>
<feature type="transmembrane region" description="Helical" evidence="1">
    <location>
        <begin position="20"/>
        <end position="40"/>
    </location>
</feature>
<organism evidence="2 3">
    <name type="scientific">Schumannella luteola</name>
    <dbReference type="NCBI Taxonomy" id="472059"/>
    <lineage>
        <taxon>Bacteria</taxon>
        <taxon>Bacillati</taxon>
        <taxon>Actinomycetota</taxon>
        <taxon>Actinomycetes</taxon>
        <taxon>Micrococcales</taxon>
        <taxon>Microbacteriaceae</taxon>
        <taxon>Schumannella</taxon>
    </lineage>
</organism>
<keyword evidence="3" id="KW-1185">Reference proteome</keyword>
<keyword evidence="1" id="KW-0812">Transmembrane</keyword>
<evidence type="ECO:0000313" key="3">
    <source>
        <dbReference type="Proteomes" id="UP000553888"/>
    </source>
</evidence>